<dbReference type="InterPro" id="IPR032710">
    <property type="entry name" value="NTF2-like_dom_sf"/>
</dbReference>
<dbReference type="Gene3D" id="3.10.450.50">
    <property type="match status" value="2"/>
</dbReference>
<organism evidence="1">
    <name type="scientific">Alexandrium catenella</name>
    <name type="common">Red tide dinoflagellate</name>
    <name type="synonym">Gonyaulax catenella</name>
    <dbReference type="NCBI Taxonomy" id="2925"/>
    <lineage>
        <taxon>Eukaryota</taxon>
        <taxon>Sar</taxon>
        <taxon>Alveolata</taxon>
        <taxon>Dinophyceae</taxon>
        <taxon>Gonyaulacales</taxon>
        <taxon>Pyrocystaceae</taxon>
        <taxon>Alexandrium</taxon>
    </lineage>
</organism>
<protein>
    <recommendedName>
        <fullName evidence="2">DUF4440 domain-containing protein</fullName>
    </recommendedName>
</protein>
<evidence type="ECO:0008006" key="2">
    <source>
        <dbReference type="Google" id="ProtNLM"/>
    </source>
</evidence>
<dbReference type="AlphaFoldDB" id="A0A7S1WSQ6"/>
<gene>
    <name evidence="1" type="ORF">ACAT0790_LOCUS61544</name>
</gene>
<dbReference type="EMBL" id="HBGE01103209">
    <property type="protein sequence ID" value="CAD9184770.1"/>
    <property type="molecule type" value="Transcribed_RNA"/>
</dbReference>
<proteinExistence type="predicted"/>
<evidence type="ECO:0000313" key="1">
    <source>
        <dbReference type="EMBL" id="CAD9184770.1"/>
    </source>
</evidence>
<reference evidence="1" key="1">
    <citation type="submission" date="2021-01" db="EMBL/GenBank/DDBJ databases">
        <authorList>
            <person name="Corre E."/>
            <person name="Pelletier E."/>
            <person name="Niang G."/>
            <person name="Scheremetjew M."/>
            <person name="Finn R."/>
            <person name="Kale V."/>
            <person name="Holt S."/>
            <person name="Cochrane G."/>
            <person name="Meng A."/>
            <person name="Brown T."/>
            <person name="Cohen L."/>
        </authorList>
    </citation>
    <scope>NUCLEOTIDE SEQUENCE</scope>
    <source>
        <strain evidence="1">OF101</strain>
    </source>
</reference>
<dbReference type="Pfam" id="PF12893">
    <property type="entry name" value="Lumazine_bd_2"/>
    <property type="match status" value="2"/>
</dbReference>
<sequence>MPVTPGKRVARLSRHCVPQPTAAIGAGGDVAELDEVAAVREVMETYSTAVWTADVAMLKGVYHEKAAFNGSFGKKSMLASPETQYRDLEKQLAKGKTLKLLGVPEHFREVLSIRLYGGIATALVQEAVFEHTVTDVFHLMKLDGRWKIMSQLFIGSKKLAELGDVAAVRAVMDKYVEGTWTANAALLKTIFHETAVMNGCVGKHLMLGTPQPFYDDMAKLAGKGESFQARGLPYKGEIVTIHVYGQTAEAVVQERGYAGTLAFTDAFHLIKVDGDWKIVSKLFTGAKHS</sequence>
<accession>A0A7S1WSQ6</accession>
<name>A0A7S1WSQ6_ALECA</name>
<dbReference type="InterPro" id="IPR039437">
    <property type="entry name" value="FrzH/put_lumazine-bd"/>
</dbReference>
<dbReference type="SUPFAM" id="SSF54427">
    <property type="entry name" value="NTF2-like"/>
    <property type="match status" value="2"/>
</dbReference>